<dbReference type="Pfam" id="PF12906">
    <property type="entry name" value="RINGv"/>
    <property type="match status" value="1"/>
</dbReference>
<name>A0A9P1FQN6_9DINO</name>
<dbReference type="InterPro" id="IPR013083">
    <property type="entry name" value="Znf_RING/FYVE/PHD"/>
</dbReference>
<keyword evidence="3" id="KW-0862">Zinc</keyword>
<dbReference type="Gene3D" id="3.30.40.10">
    <property type="entry name" value="Zinc/RING finger domain, C3HC4 (zinc finger)"/>
    <property type="match status" value="1"/>
</dbReference>
<evidence type="ECO:0000313" key="7">
    <source>
        <dbReference type="Proteomes" id="UP001152797"/>
    </source>
</evidence>
<dbReference type="SUPFAM" id="SSF57850">
    <property type="entry name" value="RING/U-box"/>
    <property type="match status" value="1"/>
</dbReference>
<reference evidence="5" key="1">
    <citation type="submission" date="2022-10" db="EMBL/GenBank/DDBJ databases">
        <authorList>
            <person name="Chen Y."/>
            <person name="Dougan E. K."/>
            <person name="Chan C."/>
            <person name="Rhodes N."/>
            <person name="Thang M."/>
        </authorList>
    </citation>
    <scope>NUCLEOTIDE SEQUENCE</scope>
</reference>
<dbReference type="SMART" id="SM00744">
    <property type="entry name" value="RINGv"/>
    <property type="match status" value="1"/>
</dbReference>
<protein>
    <recommendedName>
        <fullName evidence="4">RING-CH-type domain-containing protein</fullName>
    </recommendedName>
</protein>
<evidence type="ECO:0000313" key="5">
    <source>
        <dbReference type="EMBL" id="CAI3985999.1"/>
    </source>
</evidence>
<evidence type="ECO:0000259" key="4">
    <source>
        <dbReference type="PROSITE" id="PS51292"/>
    </source>
</evidence>
<dbReference type="PANTHER" id="PTHR46347">
    <property type="entry name" value="RING/FYVE/PHD ZINC FINGER SUPERFAMILY PROTEIN"/>
    <property type="match status" value="1"/>
</dbReference>
<proteinExistence type="predicted"/>
<evidence type="ECO:0000256" key="2">
    <source>
        <dbReference type="ARBA" id="ARBA00022771"/>
    </source>
</evidence>
<dbReference type="Proteomes" id="UP001152797">
    <property type="component" value="Unassembled WGS sequence"/>
</dbReference>
<accession>A0A9P1FQN6</accession>
<evidence type="ECO:0000256" key="1">
    <source>
        <dbReference type="ARBA" id="ARBA00022723"/>
    </source>
</evidence>
<dbReference type="EMBL" id="CAMXCT030001035">
    <property type="protein sequence ID" value="CAL4773311.1"/>
    <property type="molecule type" value="Genomic_DNA"/>
</dbReference>
<dbReference type="GO" id="GO:0008270">
    <property type="term" value="F:zinc ion binding"/>
    <property type="evidence" value="ECO:0007669"/>
    <property type="project" value="UniProtKB-KW"/>
</dbReference>
<reference evidence="6" key="2">
    <citation type="submission" date="2024-04" db="EMBL/GenBank/DDBJ databases">
        <authorList>
            <person name="Chen Y."/>
            <person name="Shah S."/>
            <person name="Dougan E. K."/>
            <person name="Thang M."/>
            <person name="Chan C."/>
        </authorList>
    </citation>
    <scope>NUCLEOTIDE SEQUENCE [LARGE SCALE GENOMIC DNA]</scope>
</reference>
<keyword evidence="2" id="KW-0863">Zinc-finger</keyword>
<dbReference type="EMBL" id="CAMXCT010001035">
    <property type="protein sequence ID" value="CAI3985999.1"/>
    <property type="molecule type" value="Genomic_DNA"/>
</dbReference>
<dbReference type="PROSITE" id="PS51292">
    <property type="entry name" value="ZF_RING_CH"/>
    <property type="match status" value="1"/>
</dbReference>
<feature type="domain" description="RING-CH-type" evidence="4">
    <location>
        <begin position="1"/>
        <end position="63"/>
    </location>
</feature>
<dbReference type="PANTHER" id="PTHR46347:SF1">
    <property type="entry name" value="RING_FYVE_PHD ZINC FINGER SUPERFAMILY PROTEIN"/>
    <property type="match status" value="1"/>
</dbReference>
<keyword evidence="1" id="KW-0479">Metal-binding</keyword>
<dbReference type="InterPro" id="IPR011016">
    <property type="entry name" value="Znf_RING-CH"/>
</dbReference>
<keyword evidence="7" id="KW-1185">Reference proteome</keyword>
<evidence type="ECO:0000313" key="6">
    <source>
        <dbReference type="EMBL" id="CAL1139374.1"/>
    </source>
</evidence>
<comment type="caution">
    <text evidence="5">The sequence shown here is derived from an EMBL/GenBank/DDBJ whole genome shotgun (WGS) entry which is preliminary data.</text>
</comment>
<sequence length="243" mass="28076">MEPEIGRCRICWDSENACDFFQPCLCRGTQLWVHKSCFQHWICVAPGSAALFCPTCGYRYRRGIESSWKVLEVAGKECVRWLALITYFAVSRASARIIYKHLLSGAHDGRPFSFNLFWPAVFLMHTEPQPEWMLLADALISACSVALKRLARSWQWRLPLLFPPPVQIPSSCHEFLMQLLCASTLRLSEILLIIKGHRGSAERLRSFFDFTVNFFAIFYLHRELVRSFKVCVRDSTKVLSFKS</sequence>
<gene>
    <name evidence="5" type="ORF">C1SCF055_LOCUS13384</name>
</gene>
<dbReference type="EMBL" id="CAMXCT020001035">
    <property type="protein sequence ID" value="CAL1139374.1"/>
    <property type="molecule type" value="Genomic_DNA"/>
</dbReference>
<evidence type="ECO:0000256" key="3">
    <source>
        <dbReference type="ARBA" id="ARBA00022833"/>
    </source>
</evidence>
<dbReference type="AlphaFoldDB" id="A0A9P1FQN6"/>
<organism evidence="5">
    <name type="scientific">Cladocopium goreaui</name>
    <dbReference type="NCBI Taxonomy" id="2562237"/>
    <lineage>
        <taxon>Eukaryota</taxon>
        <taxon>Sar</taxon>
        <taxon>Alveolata</taxon>
        <taxon>Dinophyceae</taxon>
        <taxon>Suessiales</taxon>
        <taxon>Symbiodiniaceae</taxon>
        <taxon>Cladocopium</taxon>
    </lineage>
</organism>
<dbReference type="OrthoDB" id="264354at2759"/>